<feature type="compositionally biased region" description="Polar residues" evidence="1">
    <location>
        <begin position="154"/>
        <end position="164"/>
    </location>
</feature>
<dbReference type="WBParaSite" id="Pan_g20788.t2">
    <property type="protein sequence ID" value="Pan_g20788.t2"/>
    <property type="gene ID" value="Pan_g20788"/>
</dbReference>
<organism evidence="3 4">
    <name type="scientific">Panagrellus redivivus</name>
    <name type="common">Microworm</name>
    <dbReference type="NCBI Taxonomy" id="6233"/>
    <lineage>
        <taxon>Eukaryota</taxon>
        <taxon>Metazoa</taxon>
        <taxon>Ecdysozoa</taxon>
        <taxon>Nematoda</taxon>
        <taxon>Chromadorea</taxon>
        <taxon>Rhabditida</taxon>
        <taxon>Tylenchina</taxon>
        <taxon>Panagrolaimomorpha</taxon>
        <taxon>Panagrolaimoidea</taxon>
        <taxon>Panagrolaimidae</taxon>
        <taxon>Panagrellus</taxon>
    </lineage>
</organism>
<dbReference type="Proteomes" id="UP000492821">
    <property type="component" value="Unassembled WGS sequence"/>
</dbReference>
<feature type="transmembrane region" description="Helical" evidence="2">
    <location>
        <begin position="60"/>
        <end position="81"/>
    </location>
</feature>
<evidence type="ECO:0000256" key="1">
    <source>
        <dbReference type="SAM" id="MobiDB-lite"/>
    </source>
</evidence>
<evidence type="ECO:0000256" key="2">
    <source>
        <dbReference type="SAM" id="Phobius"/>
    </source>
</evidence>
<feature type="region of interest" description="Disordered" evidence="1">
    <location>
        <begin position="85"/>
        <end position="168"/>
    </location>
</feature>
<proteinExistence type="predicted"/>
<feature type="compositionally biased region" description="Pro residues" evidence="1">
    <location>
        <begin position="9"/>
        <end position="21"/>
    </location>
</feature>
<evidence type="ECO:0000313" key="3">
    <source>
        <dbReference type="Proteomes" id="UP000492821"/>
    </source>
</evidence>
<dbReference type="AlphaFoldDB" id="A0A7E4VGA9"/>
<name>A0A7E4VGA9_PANRE</name>
<feature type="compositionally biased region" description="Polar residues" evidence="1">
    <location>
        <begin position="93"/>
        <end position="109"/>
    </location>
</feature>
<accession>A0A7E4VGA9</accession>
<keyword evidence="2" id="KW-1133">Transmembrane helix</keyword>
<keyword evidence="2" id="KW-0472">Membrane</keyword>
<reference evidence="3" key="1">
    <citation type="journal article" date="2013" name="Genetics">
        <title>The draft genome and transcriptome of Panagrellus redivivus are shaped by the harsh demands of a free-living lifestyle.</title>
        <authorList>
            <person name="Srinivasan J."/>
            <person name="Dillman A.R."/>
            <person name="Macchietto M.G."/>
            <person name="Heikkinen L."/>
            <person name="Lakso M."/>
            <person name="Fracchia K.M."/>
            <person name="Antoshechkin I."/>
            <person name="Mortazavi A."/>
            <person name="Wong G."/>
            <person name="Sternberg P.W."/>
        </authorList>
    </citation>
    <scope>NUCLEOTIDE SEQUENCE [LARGE SCALE GENOMIC DNA]</scope>
    <source>
        <strain evidence="3">MT8872</strain>
    </source>
</reference>
<sequence length="188" mass="21206">MGNSNSNPAPEPQPMMEPPRYPLPDFNDIFHKGVPKMMQTFQVADDMHRMTNYIGDLRNMTLGLAVISAVGVVLFVIMKWHNGRRRSRRRRNYQQNPENGAYSANSSLSRPCHSYPQKPSSDWSHKNKLEYPDNSPPHAIQPKTEFNFDDRTAPVTTTSASNVPNGGHMMNVSSKGFAYTDTPKKVAL</sequence>
<keyword evidence="2" id="KW-0812">Transmembrane</keyword>
<protein>
    <submittedName>
        <fullName evidence="4">Conserved plasma membrane protein</fullName>
    </submittedName>
</protein>
<feature type="region of interest" description="Disordered" evidence="1">
    <location>
        <begin position="1"/>
        <end position="21"/>
    </location>
</feature>
<evidence type="ECO:0000313" key="4">
    <source>
        <dbReference type="WBParaSite" id="Pan_g20788.t2"/>
    </source>
</evidence>
<keyword evidence="3" id="KW-1185">Reference proteome</keyword>
<reference evidence="4" key="2">
    <citation type="submission" date="2020-10" db="UniProtKB">
        <authorList>
            <consortium name="WormBaseParasite"/>
        </authorList>
    </citation>
    <scope>IDENTIFICATION</scope>
</reference>